<sequence>MWIAGDSLRDITKTLKRSYDTVHRVLEGPPSSKRHGAPRRLSEQQVEELAQVATAEKLTAKQLKDKFGYECSTRTIQRALVKHTGHKRQRDEDDSWSSKAENSCTPIATSGDEGGDVHSRVEEEQTQTPRSAAVVRDAAVVVEQNSMLIARSAIYDHGSATSAST</sequence>
<reference evidence="3" key="1">
    <citation type="journal article" date="2006" name="Science">
        <title>Phytophthora genome sequences uncover evolutionary origins and mechanisms of pathogenesis.</title>
        <authorList>
            <person name="Tyler B.M."/>
            <person name="Tripathy S."/>
            <person name="Zhang X."/>
            <person name="Dehal P."/>
            <person name="Jiang R.H."/>
            <person name="Aerts A."/>
            <person name="Arredondo F.D."/>
            <person name="Baxter L."/>
            <person name="Bensasson D."/>
            <person name="Beynon J.L."/>
            <person name="Chapman J."/>
            <person name="Damasceno C.M."/>
            <person name="Dorrance A.E."/>
            <person name="Dou D."/>
            <person name="Dickerman A.W."/>
            <person name="Dubchak I.L."/>
            <person name="Garbelotto M."/>
            <person name="Gijzen M."/>
            <person name="Gordon S.G."/>
            <person name="Govers F."/>
            <person name="Grunwald N.J."/>
            <person name="Huang W."/>
            <person name="Ivors K.L."/>
            <person name="Jones R.W."/>
            <person name="Kamoun S."/>
            <person name="Krampis K."/>
            <person name="Lamour K.H."/>
            <person name="Lee M.K."/>
            <person name="McDonald W.H."/>
            <person name="Medina M."/>
            <person name="Meijer H.J."/>
            <person name="Nordberg E.K."/>
            <person name="Maclean D.J."/>
            <person name="Ospina-Giraldo M.D."/>
            <person name="Morris P.F."/>
            <person name="Phuntumart V."/>
            <person name="Putnam N.H."/>
            <person name="Rash S."/>
            <person name="Rose J.K."/>
            <person name="Sakihama Y."/>
            <person name="Salamov A.A."/>
            <person name="Savidor A."/>
            <person name="Scheuring C.F."/>
            <person name="Smith B.M."/>
            <person name="Sobral B.W."/>
            <person name="Terry A."/>
            <person name="Torto-Alalibo T.A."/>
            <person name="Win J."/>
            <person name="Xu Z."/>
            <person name="Zhang H."/>
            <person name="Grigoriev I.V."/>
            <person name="Rokhsar D.S."/>
            <person name="Boore J.L."/>
        </authorList>
    </citation>
    <scope>NUCLEOTIDE SEQUENCE [LARGE SCALE GENOMIC DNA]</scope>
    <source>
        <strain evidence="3">Pr102</strain>
    </source>
</reference>
<evidence type="ECO:0000313" key="2">
    <source>
        <dbReference type="EnsemblProtists" id="Phyra83435"/>
    </source>
</evidence>
<evidence type="ECO:0000256" key="1">
    <source>
        <dbReference type="SAM" id="MobiDB-lite"/>
    </source>
</evidence>
<protein>
    <submittedName>
        <fullName evidence="2">Uncharacterized protein</fullName>
    </submittedName>
</protein>
<keyword evidence="3" id="KW-1185">Reference proteome</keyword>
<proteinExistence type="predicted"/>
<reference evidence="2" key="2">
    <citation type="submission" date="2015-06" db="UniProtKB">
        <authorList>
            <consortium name="EnsemblProtists"/>
        </authorList>
    </citation>
    <scope>IDENTIFICATION</scope>
    <source>
        <strain evidence="2">Pr102</strain>
    </source>
</reference>
<feature type="compositionally biased region" description="Polar residues" evidence="1">
    <location>
        <begin position="97"/>
        <end position="108"/>
    </location>
</feature>
<dbReference type="EMBL" id="DS566085">
    <property type="status" value="NOT_ANNOTATED_CDS"/>
    <property type="molecule type" value="Genomic_DNA"/>
</dbReference>
<dbReference type="VEuPathDB" id="FungiDB:KRP23_8917"/>
<dbReference type="SUPFAM" id="SSF46689">
    <property type="entry name" value="Homeodomain-like"/>
    <property type="match status" value="1"/>
</dbReference>
<accession>H3GZZ7</accession>
<dbReference type="VEuPathDB" id="FungiDB:KRP22_9462"/>
<dbReference type="AlphaFoldDB" id="H3GZZ7"/>
<dbReference type="EnsemblProtists" id="Phyra83435">
    <property type="protein sequence ID" value="Phyra83435"/>
    <property type="gene ID" value="Phyra83435"/>
</dbReference>
<organism evidence="2 3">
    <name type="scientific">Phytophthora ramorum</name>
    <name type="common">Sudden oak death agent</name>
    <dbReference type="NCBI Taxonomy" id="164328"/>
    <lineage>
        <taxon>Eukaryota</taxon>
        <taxon>Sar</taxon>
        <taxon>Stramenopiles</taxon>
        <taxon>Oomycota</taxon>
        <taxon>Peronosporomycetes</taxon>
        <taxon>Peronosporales</taxon>
        <taxon>Peronosporaceae</taxon>
        <taxon>Phytophthora</taxon>
    </lineage>
</organism>
<dbReference type="Proteomes" id="UP000005238">
    <property type="component" value="Unassembled WGS sequence"/>
</dbReference>
<dbReference type="InParanoid" id="H3GZZ7"/>
<evidence type="ECO:0000313" key="3">
    <source>
        <dbReference type="Proteomes" id="UP000005238"/>
    </source>
</evidence>
<name>H3GZZ7_PHYRM</name>
<dbReference type="HOGENOM" id="CLU_132354_0_0_1"/>
<feature type="region of interest" description="Disordered" evidence="1">
    <location>
        <begin position="81"/>
        <end position="133"/>
    </location>
</feature>
<dbReference type="InterPro" id="IPR009057">
    <property type="entry name" value="Homeodomain-like_sf"/>
</dbReference>